<evidence type="ECO:0000256" key="1">
    <source>
        <dbReference type="SAM" id="MobiDB-lite"/>
    </source>
</evidence>
<keyword evidence="3" id="KW-1185">Reference proteome</keyword>
<proteinExistence type="predicted"/>
<dbReference type="Proteomes" id="UP000515955">
    <property type="component" value="Chromosome"/>
</dbReference>
<dbReference type="RefSeq" id="WP_187541978.1">
    <property type="nucleotide sequence ID" value="NZ_CP060717.1"/>
</dbReference>
<protein>
    <submittedName>
        <fullName evidence="2">Uncharacterized protein</fullName>
    </submittedName>
</protein>
<evidence type="ECO:0000313" key="2">
    <source>
        <dbReference type="EMBL" id="QNN64979.1"/>
    </source>
</evidence>
<organism evidence="2 3">
    <name type="scientific">Sphingomonas rhizophila</name>
    <dbReference type="NCBI Taxonomy" id="2071607"/>
    <lineage>
        <taxon>Bacteria</taxon>
        <taxon>Pseudomonadati</taxon>
        <taxon>Pseudomonadota</taxon>
        <taxon>Alphaproteobacteria</taxon>
        <taxon>Sphingomonadales</taxon>
        <taxon>Sphingomonadaceae</taxon>
        <taxon>Sphingomonas</taxon>
    </lineage>
</organism>
<sequence>MAAPAAYLMSGSGGIDRTVGASPDDVRSALMDLDIRNAPGAPASDPSRSGGVAPLFQLTQEGDDMVWTVTSGDKVAVRMIAHLEPVAGGRQTRVTAKVERGDAPDDFVAPAFRSKGLTLGLFSMVLEDELDDLVRPAGSLSADECRELAEKLLSANAPPIEQQSGFGGVARTAMTLGAVESELKSRGCNTGFKRDFAPVSSRMSDDGGAGGGGDYQAGRPMTDLSSYGQR</sequence>
<dbReference type="KEGG" id="srhi:H9L12_12390"/>
<name>A0A7G9SAV4_9SPHN</name>
<reference evidence="2 3" key="1">
    <citation type="submission" date="2020-08" db="EMBL/GenBank/DDBJ databases">
        <title>Genome sequence of Sphingomonas rhizophila KACC 19189T.</title>
        <authorList>
            <person name="Hyun D.-W."/>
            <person name="Bae J.-W."/>
        </authorList>
    </citation>
    <scope>NUCLEOTIDE SEQUENCE [LARGE SCALE GENOMIC DNA]</scope>
    <source>
        <strain evidence="2 3">KACC 19189</strain>
    </source>
</reference>
<accession>A0A7G9SAV4</accession>
<dbReference type="EMBL" id="CP060717">
    <property type="protein sequence ID" value="QNN64979.1"/>
    <property type="molecule type" value="Genomic_DNA"/>
</dbReference>
<gene>
    <name evidence="2" type="ORF">H9L12_12390</name>
</gene>
<evidence type="ECO:0000313" key="3">
    <source>
        <dbReference type="Proteomes" id="UP000515955"/>
    </source>
</evidence>
<feature type="region of interest" description="Disordered" evidence="1">
    <location>
        <begin position="194"/>
        <end position="230"/>
    </location>
</feature>
<dbReference type="AlphaFoldDB" id="A0A7G9SAV4"/>